<evidence type="ECO:0000259" key="1">
    <source>
        <dbReference type="PROSITE" id="PS51048"/>
    </source>
</evidence>
<dbReference type="InterPro" id="IPR008978">
    <property type="entry name" value="HSP20-like_chaperone"/>
</dbReference>
<dbReference type="Pfam" id="PF04969">
    <property type="entry name" value="CS"/>
    <property type="match status" value="1"/>
</dbReference>
<dbReference type="Proteomes" id="UP001152747">
    <property type="component" value="Unassembled WGS sequence"/>
</dbReference>
<dbReference type="PANTHER" id="PTHR45862">
    <property type="entry name" value="PROTEIN SGT1 HOMOLOG"/>
    <property type="match status" value="1"/>
</dbReference>
<dbReference type="Gene3D" id="2.60.40.790">
    <property type="match status" value="1"/>
</dbReference>
<feature type="domain" description="CS" evidence="2">
    <location>
        <begin position="3"/>
        <end position="89"/>
    </location>
</feature>
<evidence type="ECO:0000313" key="4">
    <source>
        <dbReference type="Proteomes" id="UP001152747"/>
    </source>
</evidence>
<evidence type="ECO:0000313" key="3">
    <source>
        <dbReference type="EMBL" id="CAI5451545.1"/>
    </source>
</evidence>
<protein>
    <recommendedName>
        <fullName evidence="5">SGS domain-containing protein</fullName>
    </recommendedName>
</protein>
<evidence type="ECO:0008006" key="5">
    <source>
        <dbReference type="Google" id="ProtNLM"/>
    </source>
</evidence>
<dbReference type="InterPro" id="IPR007699">
    <property type="entry name" value="SGS_dom"/>
</dbReference>
<dbReference type="EMBL" id="CANHGI010000005">
    <property type="protein sequence ID" value="CAI5451545.1"/>
    <property type="molecule type" value="Genomic_DNA"/>
</dbReference>
<proteinExistence type="predicted"/>
<dbReference type="AlphaFoldDB" id="A0A9P1IUQ0"/>
<dbReference type="OrthoDB" id="1898560at2759"/>
<reference evidence="3" key="1">
    <citation type="submission" date="2022-11" db="EMBL/GenBank/DDBJ databases">
        <authorList>
            <person name="Kikuchi T."/>
        </authorList>
    </citation>
    <scope>NUCLEOTIDE SEQUENCE</scope>
    <source>
        <strain evidence="3">PS1010</strain>
    </source>
</reference>
<dbReference type="SUPFAM" id="SSF49764">
    <property type="entry name" value="HSP20-like chaperones"/>
    <property type="match status" value="1"/>
</dbReference>
<dbReference type="PROSITE" id="PS51048">
    <property type="entry name" value="SGS"/>
    <property type="match status" value="1"/>
</dbReference>
<feature type="domain" description="SGS" evidence="1">
    <location>
        <begin position="111"/>
        <end position="202"/>
    </location>
</feature>
<organism evidence="3 4">
    <name type="scientific">Caenorhabditis angaria</name>
    <dbReference type="NCBI Taxonomy" id="860376"/>
    <lineage>
        <taxon>Eukaryota</taxon>
        <taxon>Metazoa</taxon>
        <taxon>Ecdysozoa</taxon>
        <taxon>Nematoda</taxon>
        <taxon>Chromadorea</taxon>
        <taxon>Rhabditida</taxon>
        <taxon>Rhabditina</taxon>
        <taxon>Rhabditomorpha</taxon>
        <taxon>Rhabditoidea</taxon>
        <taxon>Rhabditidae</taxon>
        <taxon>Peloderinae</taxon>
        <taxon>Caenorhabditis</taxon>
    </lineage>
</organism>
<dbReference type="InterPro" id="IPR007052">
    <property type="entry name" value="CS_dom"/>
</dbReference>
<dbReference type="PROSITE" id="PS51203">
    <property type="entry name" value="CS"/>
    <property type="match status" value="1"/>
</dbReference>
<comment type="caution">
    <text evidence="3">The sequence shown here is derived from an EMBL/GenBank/DDBJ whole genome shotgun (WGS) entry which is preliminary data.</text>
</comment>
<dbReference type="Pfam" id="PF05002">
    <property type="entry name" value="SGS"/>
    <property type="match status" value="1"/>
</dbReference>
<sequence>MADKKPRFDWFQSDLDVVLTILKKNVVLEKCTIHFNDGHLTVKDDGNVLFEEDLFSDVKHSDFIVQCTPSKVEVKMPKGNRGERWATLTKTSGTTPIISSPLSTVQQQQQTVPSVSFAKKNWDAIEKQALQEEEDESQEGDAAVNKMFQKIYRDASDDVKKAMMKSYQESGGTVLSTNWADIGSRKVDVQPPDCMEYKKFDS</sequence>
<keyword evidence="4" id="KW-1185">Reference proteome</keyword>
<gene>
    <name evidence="3" type="ORF">CAMP_LOCUS14182</name>
</gene>
<accession>A0A9P1IUQ0</accession>
<dbReference type="GO" id="GO:0051087">
    <property type="term" value="F:protein-folding chaperone binding"/>
    <property type="evidence" value="ECO:0007669"/>
    <property type="project" value="InterPro"/>
</dbReference>
<dbReference type="InterPro" id="IPR044563">
    <property type="entry name" value="Sgt1-like"/>
</dbReference>
<name>A0A9P1IUQ0_9PELO</name>
<dbReference type="CDD" id="cd06463">
    <property type="entry name" value="p23_like"/>
    <property type="match status" value="1"/>
</dbReference>
<evidence type="ECO:0000259" key="2">
    <source>
        <dbReference type="PROSITE" id="PS51203"/>
    </source>
</evidence>